<reference evidence="4 5" key="2">
    <citation type="submission" date="2015-01" db="EMBL/GenBank/DDBJ databases">
        <title>Vibrio sp. C94 JCM 19241 whole genome shotgun sequence.</title>
        <authorList>
            <person name="Sawabe T."/>
            <person name="Meirelles P."/>
            <person name="Feng G."/>
            <person name="Sayaka M."/>
            <person name="Hattori M."/>
            <person name="Ohkuma M."/>
        </authorList>
    </citation>
    <scope>NUCLEOTIDE SEQUENCE [LARGE SCALE GENOMIC DNA]</scope>
    <source>
        <strain evidence="5">JCM 19241</strain>
        <strain evidence="4">JCM19241</strain>
    </source>
</reference>
<dbReference type="EMBL" id="BBSC01000006">
    <property type="protein sequence ID" value="GAM76493.1"/>
    <property type="molecule type" value="Genomic_DNA"/>
</dbReference>
<dbReference type="InterPro" id="IPR027417">
    <property type="entry name" value="P-loop_NTPase"/>
</dbReference>
<comment type="subcellular location">
    <subcellularLocation>
        <location evidence="1">Cell inner membrane</location>
        <topology evidence="1">Peripheral membrane protein</topology>
    </subcellularLocation>
</comment>
<protein>
    <submittedName>
        <fullName evidence="3">ATP-binding protein aotP</fullName>
    </submittedName>
    <submittedName>
        <fullName evidence="4">Arginine/ornithine ABC transporter</fullName>
    </submittedName>
</protein>
<dbReference type="Proteomes" id="UP000031666">
    <property type="component" value="Unassembled WGS sequence"/>
</dbReference>
<reference evidence="3 6" key="1">
    <citation type="submission" date="2015-01" db="EMBL/GenBank/DDBJ databases">
        <title>Vibrio sp. C1 JCM 19231 whole genome shotgun sequence.</title>
        <authorList>
            <person name="Sawabe T."/>
            <person name="Meirelles P."/>
            <person name="Feng G."/>
            <person name="Sayaka M."/>
            <person name="Hattori M."/>
            <person name="Ohkuma M."/>
        </authorList>
    </citation>
    <scope>NUCLEOTIDE SEQUENCE [LARGE SCALE GENOMIC DNA]</scope>
    <source>
        <strain evidence="6">JCM 19231</strain>
        <strain evidence="3">JCM19231</strain>
    </source>
</reference>
<dbReference type="EMBL" id="BBRZ01000025">
    <property type="protein sequence ID" value="GAM56214.1"/>
    <property type="molecule type" value="Genomic_DNA"/>
</dbReference>
<proteinExistence type="predicted"/>
<evidence type="ECO:0000313" key="6">
    <source>
        <dbReference type="Proteomes" id="UP000031671"/>
    </source>
</evidence>
<dbReference type="SUPFAM" id="SSF52540">
    <property type="entry name" value="P-loop containing nucleoside triphosphate hydrolases"/>
    <property type="match status" value="1"/>
</dbReference>
<dbReference type="PANTHER" id="PTHR43166">
    <property type="entry name" value="AMINO ACID IMPORT ATP-BINDING PROTEIN"/>
    <property type="match status" value="1"/>
</dbReference>
<keyword evidence="2" id="KW-0813">Transport</keyword>
<dbReference type="Gene3D" id="3.40.50.300">
    <property type="entry name" value="P-loop containing nucleotide triphosphate hydrolases"/>
    <property type="match status" value="1"/>
</dbReference>
<dbReference type="GO" id="GO:0005524">
    <property type="term" value="F:ATP binding"/>
    <property type="evidence" value="ECO:0007669"/>
    <property type="project" value="UniProtKB-KW"/>
</dbReference>
<dbReference type="AlphaFoldDB" id="A0A0B8NZN5"/>
<comment type="caution">
    <text evidence="3">The sequence shown here is derived from an EMBL/GenBank/DDBJ whole genome shotgun (WGS) entry which is preliminary data.</text>
</comment>
<evidence type="ECO:0000313" key="3">
    <source>
        <dbReference type="EMBL" id="GAM56214.1"/>
    </source>
</evidence>
<accession>A0A0B8QNA0</accession>
<accession>A0A0B8NZN5</accession>
<keyword evidence="3" id="KW-0547">Nucleotide-binding</keyword>
<name>A0A0B8NZN5_9VIBR</name>
<evidence type="ECO:0000256" key="2">
    <source>
        <dbReference type="ARBA" id="ARBA00022448"/>
    </source>
</evidence>
<reference evidence="5 6" key="3">
    <citation type="submission" date="2015-01" db="EMBL/GenBank/DDBJ databases">
        <authorList>
            <consortium name="NBRP consortium"/>
            <person name="Sawabe T."/>
            <person name="Meirelles P."/>
            <person name="Feng G."/>
            <person name="Sayaka M."/>
            <person name="Hattori M."/>
            <person name="Ohkuma M."/>
        </authorList>
    </citation>
    <scope>NUCLEOTIDE SEQUENCE [LARGE SCALE GENOMIC DNA]</scope>
    <source>
        <strain evidence="6">JCM 19231</strain>
        <strain evidence="5">JCM 19241</strain>
        <strain evidence="3">JCM19231</strain>
        <strain evidence="4">JCM19241</strain>
    </source>
</reference>
<dbReference type="Proteomes" id="UP000031671">
    <property type="component" value="Unassembled WGS sequence"/>
</dbReference>
<gene>
    <name evidence="3" type="ORF">JCM19231_843</name>
    <name evidence="4" type="ORF">JCM19241_4030</name>
</gene>
<evidence type="ECO:0000256" key="1">
    <source>
        <dbReference type="ARBA" id="ARBA00004417"/>
    </source>
</evidence>
<evidence type="ECO:0000313" key="4">
    <source>
        <dbReference type="EMBL" id="GAM76493.1"/>
    </source>
</evidence>
<dbReference type="PANTHER" id="PTHR43166:SF35">
    <property type="entry name" value="L-CYSTINE IMPORT ATP-BINDING PROTEIN TCYN"/>
    <property type="match status" value="1"/>
</dbReference>
<organism evidence="3 6">
    <name type="scientific">Vibrio ishigakensis</name>
    <dbReference type="NCBI Taxonomy" id="1481914"/>
    <lineage>
        <taxon>Bacteria</taxon>
        <taxon>Pseudomonadati</taxon>
        <taxon>Pseudomonadota</taxon>
        <taxon>Gammaproteobacteria</taxon>
        <taxon>Vibrionales</taxon>
        <taxon>Vibrionaceae</taxon>
        <taxon>Vibrio</taxon>
    </lineage>
</organism>
<keyword evidence="6" id="KW-1185">Reference proteome</keyword>
<sequence length="52" mass="5964">MLVVTHEMAFARDVSNHVMFLHQGLVEEQGAPSKLFTNPESERLQQFISSIY</sequence>
<keyword evidence="3" id="KW-0067">ATP-binding</keyword>
<dbReference type="InterPro" id="IPR050086">
    <property type="entry name" value="MetN_ABC_transporter-like"/>
</dbReference>
<dbReference type="STRING" id="1481914.JCM19241_4030"/>
<evidence type="ECO:0000313" key="5">
    <source>
        <dbReference type="Proteomes" id="UP000031666"/>
    </source>
</evidence>
<dbReference type="GO" id="GO:0005886">
    <property type="term" value="C:plasma membrane"/>
    <property type="evidence" value="ECO:0007669"/>
    <property type="project" value="UniProtKB-SubCell"/>
</dbReference>